<accession>A0A098VYF7</accession>
<evidence type="ECO:0000313" key="2">
    <source>
        <dbReference type="Proteomes" id="UP000029725"/>
    </source>
</evidence>
<dbReference type="EMBL" id="JMKJ01000037">
    <property type="protein sequence ID" value="KGG52801.1"/>
    <property type="molecule type" value="Genomic_DNA"/>
</dbReference>
<dbReference type="AlphaFoldDB" id="A0A098VYF7"/>
<dbReference type="RefSeq" id="XP_013239237.1">
    <property type="nucleotide sequence ID" value="XM_013383783.1"/>
</dbReference>
<proteinExistence type="predicted"/>
<comment type="caution">
    <text evidence="1">The sequence shown here is derived from an EMBL/GenBank/DDBJ whole genome shotgun (WGS) entry which is preliminary data.</text>
</comment>
<evidence type="ECO:0000313" key="1">
    <source>
        <dbReference type="EMBL" id="KGG52801.1"/>
    </source>
</evidence>
<dbReference type="VEuPathDB" id="MicrosporidiaDB:DI09_133p20"/>
<gene>
    <name evidence="1" type="ORF">DI09_133p20</name>
</gene>
<name>A0A098VYF7_9MICR</name>
<dbReference type="GeneID" id="25258308"/>
<reference evidence="1 2" key="1">
    <citation type="submission" date="2014-04" db="EMBL/GenBank/DDBJ databases">
        <title>A new species of microsporidia sheds light on the evolution of extreme parasitism.</title>
        <authorList>
            <person name="Haag K.L."/>
            <person name="James T.Y."/>
            <person name="Larsson R."/>
            <person name="Schaer T.M."/>
            <person name="Refardt D."/>
            <person name="Pombert J.-F."/>
            <person name="Ebert D."/>
        </authorList>
    </citation>
    <scope>NUCLEOTIDE SEQUENCE [LARGE SCALE GENOMIC DNA]</scope>
    <source>
        <strain evidence="1 2">UGP3</strain>
        <tissue evidence="1">Spores</tissue>
    </source>
</reference>
<protein>
    <submittedName>
        <fullName evidence="1">Uncharacterized protein</fullName>
    </submittedName>
</protein>
<organism evidence="1 2">
    <name type="scientific">Mitosporidium daphniae</name>
    <dbReference type="NCBI Taxonomy" id="1485682"/>
    <lineage>
        <taxon>Eukaryota</taxon>
        <taxon>Fungi</taxon>
        <taxon>Fungi incertae sedis</taxon>
        <taxon>Microsporidia</taxon>
        <taxon>Mitosporidium</taxon>
    </lineage>
</organism>
<dbReference type="Proteomes" id="UP000029725">
    <property type="component" value="Unassembled WGS sequence"/>
</dbReference>
<dbReference type="HOGENOM" id="CLU_2961311_0_0_1"/>
<keyword evidence="2" id="KW-1185">Reference proteome</keyword>
<sequence>MESLILKIRVGSETSKPCVRKQDTLQRMCKKFRFSEAQKQFRETPDIVQKKGKNIEIAW</sequence>